<reference evidence="2" key="1">
    <citation type="journal article" date="2019" name="Int. J. Syst. Evol. Microbiol.">
        <title>The Global Catalogue of Microorganisms (GCM) 10K type strain sequencing project: providing services to taxonomists for standard genome sequencing and annotation.</title>
        <authorList>
            <consortium name="The Broad Institute Genomics Platform"/>
            <consortium name="The Broad Institute Genome Sequencing Center for Infectious Disease"/>
            <person name="Wu L."/>
            <person name="Ma J."/>
        </authorList>
    </citation>
    <scope>NUCLEOTIDE SEQUENCE [LARGE SCALE GENOMIC DNA]</scope>
    <source>
        <strain evidence="2">CGMCC 1.10131</strain>
    </source>
</reference>
<organism evidence="1 2">
    <name type="scientific">Agarivorans gilvus</name>
    <dbReference type="NCBI Taxonomy" id="680279"/>
    <lineage>
        <taxon>Bacteria</taxon>
        <taxon>Pseudomonadati</taxon>
        <taxon>Pseudomonadota</taxon>
        <taxon>Gammaproteobacteria</taxon>
        <taxon>Alteromonadales</taxon>
        <taxon>Alteromonadaceae</taxon>
        <taxon>Agarivorans</taxon>
    </lineage>
</organism>
<dbReference type="InterPro" id="IPR011856">
    <property type="entry name" value="tRNA_endonuc-like_dom_sf"/>
</dbReference>
<dbReference type="Proteomes" id="UP000651977">
    <property type="component" value="Unassembled WGS sequence"/>
</dbReference>
<accession>A0ABQ1HXY2</accession>
<gene>
    <name evidence="1" type="ORF">GCM10007414_04680</name>
</gene>
<dbReference type="RefSeq" id="WP_055731493.1">
    <property type="nucleotide sequence ID" value="NZ_BMDY01000002.1"/>
</dbReference>
<evidence type="ECO:0000313" key="2">
    <source>
        <dbReference type="Proteomes" id="UP000651977"/>
    </source>
</evidence>
<sequence>MPTKFCTPATETIRHSKSLSYESQTATWLLQDGWEVLLPMIDHGLKTDVVISDGYSFYRIQVKSLETSEETTWVENKWGDAPVDFVVYFSRTSHWGYIMPAFKESRRRLNAPGHIRFHQDAKPFIKAFNRL</sequence>
<evidence type="ECO:0000313" key="1">
    <source>
        <dbReference type="EMBL" id="GGA94993.1"/>
    </source>
</evidence>
<keyword evidence="2" id="KW-1185">Reference proteome</keyword>
<comment type="caution">
    <text evidence="1">The sequence shown here is derived from an EMBL/GenBank/DDBJ whole genome shotgun (WGS) entry which is preliminary data.</text>
</comment>
<protein>
    <recommendedName>
        <fullName evidence="3">PD(D/E)XK endonuclease domain-containing protein</fullName>
    </recommendedName>
</protein>
<proteinExistence type="predicted"/>
<dbReference type="Gene3D" id="3.40.1350.10">
    <property type="match status" value="1"/>
</dbReference>
<name>A0ABQ1HXY2_9ALTE</name>
<evidence type="ECO:0008006" key="3">
    <source>
        <dbReference type="Google" id="ProtNLM"/>
    </source>
</evidence>
<dbReference type="EMBL" id="BMDY01000002">
    <property type="protein sequence ID" value="GGA94993.1"/>
    <property type="molecule type" value="Genomic_DNA"/>
</dbReference>